<reference evidence="1 2" key="1">
    <citation type="submission" date="2024-08" db="EMBL/GenBank/DDBJ databases">
        <authorList>
            <person name="Ishaq N."/>
        </authorList>
    </citation>
    <scope>NUCLEOTIDE SEQUENCE [LARGE SCALE GENOMIC DNA]</scope>
    <source>
        <strain evidence="1 2">DSM 18651</strain>
    </source>
</reference>
<dbReference type="RefSeq" id="WP_371839825.1">
    <property type="nucleotide sequence ID" value="NZ_JBGMEK010000035.1"/>
</dbReference>
<organism evidence="1 2">
    <name type="scientific">Microbulbifer epialgicus</name>
    <dbReference type="NCBI Taxonomy" id="393907"/>
    <lineage>
        <taxon>Bacteria</taxon>
        <taxon>Pseudomonadati</taxon>
        <taxon>Pseudomonadota</taxon>
        <taxon>Gammaproteobacteria</taxon>
        <taxon>Cellvibrionales</taxon>
        <taxon>Microbulbiferaceae</taxon>
        <taxon>Microbulbifer</taxon>
    </lineage>
</organism>
<evidence type="ECO:0000313" key="1">
    <source>
        <dbReference type="EMBL" id="MFA0812190.1"/>
    </source>
</evidence>
<keyword evidence="2" id="KW-1185">Reference proteome</keyword>
<dbReference type="Proteomes" id="UP001569428">
    <property type="component" value="Unassembled WGS sequence"/>
</dbReference>
<dbReference type="EMBL" id="JBGMEK010000035">
    <property type="protein sequence ID" value="MFA0812190.1"/>
    <property type="molecule type" value="Genomic_DNA"/>
</dbReference>
<name>A0ABV4P2L2_9GAMM</name>
<accession>A0ABV4P2L2</accession>
<sequence>MASQNVLTTIEITIPTFVTAALTHHSCGGTDKNKIEYIVGLSSPQVVTLAIDKNLTAEKCARSLGEALRTYYPSYLVHIKGSTISIVRPRGSDLDITENSLQKKKRLGNSNSNTWHRWPSLDDRSVYGKYYKRGVSNRFIRTYIP</sequence>
<comment type="caution">
    <text evidence="1">The sequence shown here is derived from an EMBL/GenBank/DDBJ whole genome shotgun (WGS) entry which is preliminary data.</text>
</comment>
<gene>
    <name evidence="1" type="ORF">ACCI49_14850</name>
</gene>
<protein>
    <submittedName>
        <fullName evidence="1">Uncharacterized protein</fullName>
    </submittedName>
</protein>
<proteinExistence type="predicted"/>
<evidence type="ECO:0000313" key="2">
    <source>
        <dbReference type="Proteomes" id="UP001569428"/>
    </source>
</evidence>